<dbReference type="Pfam" id="PF03109">
    <property type="entry name" value="ABC1"/>
    <property type="match status" value="1"/>
</dbReference>
<evidence type="ECO:0000256" key="1">
    <source>
        <dbReference type="ARBA" id="ARBA00009670"/>
    </source>
</evidence>
<feature type="transmembrane region" description="Helical" evidence="2">
    <location>
        <begin position="494"/>
        <end position="513"/>
    </location>
</feature>
<keyword evidence="4" id="KW-0830">Ubiquinone</keyword>
<dbReference type="PANTHER" id="PTHR10566:SF113">
    <property type="entry name" value="PROTEIN ACTIVITY OF BC1 COMPLEX KINASE 7, CHLOROPLASTIC"/>
    <property type="match status" value="1"/>
</dbReference>
<keyword evidence="2" id="KW-0472">Membrane</keyword>
<keyword evidence="4" id="KW-0808">Transferase</keyword>
<dbReference type="OrthoDB" id="9795390at2"/>
<protein>
    <submittedName>
        <fullName evidence="4">Putative unusual protein kinase regulating ubiquinone biosynthesis (AarF/ABC1/UbiB family)</fullName>
    </submittedName>
</protein>
<dbReference type="Proteomes" id="UP000294689">
    <property type="component" value="Unassembled WGS sequence"/>
</dbReference>
<gene>
    <name evidence="4" type="ORF">BXY82_3014</name>
</gene>
<feature type="domain" description="Protein kinase" evidence="3">
    <location>
        <begin position="119"/>
        <end position="433"/>
    </location>
</feature>
<comment type="caution">
    <text evidence="4">The sequence shown here is derived from an EMBL/GenBank/DDBJ whole genome shotgun (WGS) entry which is preliminary data.</text>
</comment>
<comment type="similarity">
    <text evidence="1">Belongs to the protein kinase superfamily. ADCK protein kinase family.</text>
</comment>
<dbReference type="GO" id="GO:0005524">
    <property type="term" value="F:ATP binding"/>
    <property type="evidence" value="ECO:0007669"/>
    <property type="project" value="InterPro"/>
</dbReference>
<dbReference type="InterPro" id="IPR050154">
    <property type="entry name" value="UbiB_kinase"/>
</dbReference>
<dbReference type="CDD" id="cd05121">
    <property type="entry name" value="ABC1_ADCK3-like"/>
    <property type="match status" value="1"/>
</dbReference>
<dbReference type="InterPro" id="IPR011009">
    <property type="entry name" value="Kinase-like_dom_sf"/>
</dbReference>
<keyword evidence="4" id="KW-0418">Kinase</keyword>
<evidence type="ECO:0000313" key="4">
    <source>
        <dbReference type="EMBL" id="TDU33719.1"/>
    </source>
</evidence>
<evidence type="ECO:0000313" key="5">
    <source>
        <dbReference type="Proteomes" id="UP000294689"/>
    </source>
</evidence>
<dbReference type="AlphaFoldDB" id="A0A4R7PIR8"/>
<proteinExistence type="inferred from homology"/>
<evidence type="ECO:0000259" key="3">
    <source>
        <dbReference type="PROSITE" id="PS50011"/>
    </source>
</evidence>
<accession>A0A4R7PIR8</accession>
<dbReference type="PANTHER" id="PTHR10566">
    <property type="entry name" value="CHAPERONE-ACTIVITY OF BC1 COMPLEX CABC1 -RELATED"/>
    <property type="match status" value="1"/>
</dbReference>
<feature type="transmembrane region" description="Helical" evidence="2">
    <location>
        <begin position="525"/>
        <end position="545"/>
    </location>
</feature>
<dbReference type="GO" id="GO:0004672">
    <property type="term" value="F:protein kinase activity"/>
    <property type="evidence" value="ECO:0007669"/>
    <property type="project" value="InterPro"/>
</dbReference>
<name>A0A4R7PIR8_9FLAO</name>
<keyword evidence="5" id="KW-1185">Reference proteome</keyword>
<keyword evidence="2" id="KW-1133">Transmembrane helix</keyword>
<reference evidence="4 5" key="1">
    <citation type="submission" date="2019-03" db="EMBL/GenBank/DDBJ databases">
        <title>Genomic Encyclopedia of Archaeal and Bacterial Type Strains, Phase II (KMG-II): from individual species to whole genera.</title>
        <authorList>
            <person name="Goeker M."/>
        </authorList>
    </citation>
    <scope>NUCLEOTIDE SEQUENCE [LARGE SCALE GENOMIC DNA]</scope>
    <source>
        <strain evidence="4 5">DSM 28135</strain>
    </source>
</reference>
<dbReference type="PROSITE" id="PS50011">
    <property type="entry name" value="PROTEIN_KINASE_DOM"/>
    <property type="match status" value="1"/>
</dbReference>
<sequence length="553" mass="62810">MTLLPENIDRYRKFFTLLIKYWNSDILDYSTKMAMGDADVDESGIFENSPEELTEDLKKMGPAYIKLGQLLSTRPDLLPEPHLKALQELQDDVDPIDFETVQGIFEKEVGTRISKAFKEFDPIPLASASIGQVHVGMLHSGQKVAIKIQRPQIREKFLSDLNTLSEMAEWAVKHSEDARKYNVSALVEELRFTLLKELDYQAEAQNLLLIKRNLKQYKNLFVPSPILDYSTSKVLTMEYVEGKKVTAINPLRRIEENLDPLVDDLVRGYLKQVIVDGTAHADPHPGNVHITPQNKLALMDLGMVAQFPEQMQERIMQLMLALSEYDSEQVISVLMAISTFDPEKADIEQFKKEISRMILENQNHSAGSMRTGRLIIQMNRTAAQNDITLPVTLNMLAKILLNLDQIVAVLSPNYKINDTIRDYMQEIMQAKMLDELKPASLLNLALETKKLAEKMPERLNTIMENLANNQMEFKVKTIDETRFTDAFQKVANRITLGIIIAAMIIGAAMLIRIKTSFTIAGYPALAIILFVIAAVIGFYVIYQIVIKDENFKN</sequence>
<dbReference type="SUPFAM" id="SSF56112">
    <property type="entry name" value="Protein kinase-like (PK-like)"/>
    <property type="match status" value="1"/>
</dbReference>
<keyword evidence="2" id="KW-0812">Transmembrane</keyword>
<dbReference type="InterPro" id="IPR004147">
    <property type="entry name" value="ABC1_dom"/>
</dbReference>
<organism evidence="4 5">
    <name type="scientific">Gelidibacter sediminis</name>
    <dbReference type="NCBI Taxonomy" id="1608710"/>
    <lineage>
        <taxon>Bacteria</taxon>
        <taxon>Pseudomonadati</taxon>
        <taxon>Bacteroidota</taxon>
        <taxon>Flavobacteriia</taxon>
        <taxon>Flavobacteriales</taxon>
        <taxon>Flavobacteriaceae</taxon>
        <taxon>Gelidibacter</taxon>
    </lineage>
</organism>
<dbReference type="RefSeq" id="WP_133759005.1">
    <property type="nucleotide sequence ID" value="NZ_SOBW01000011.1"/>
</dbReference>
<dbReference type="InterPro" id="IPR000719">
    <property type="entry name" value="Prot_kinase_dom"/>
</dbReference>
<evidence type="ECO:0000256" key="2">
    <source>
        <dbReference type="SAM" id="Phobius"/>
    </source>
</evidence>
<dbReference type="EMBL" id="SOBW01000011">
    <property type="protein sequence ID" value="TDU33719.1"/>
    <property type="molecule type" value="Genomic_DNA"/>
</dbReference>